<evidence type="ECO:0000313" key="3">
    <source>
        <dbReference type="Proteomes" id="UP000034852"/>
    </source>
</evidence>
<protein>
    <submittedName>
        <fullName evidence="2">Uncharacterized protein</fullName>
    </submittedName>
</protein>
<dbReference type="InterPro" id="IPR012902">
    <property type="entry name" value="N_methyl_site"/>
</dbReference>
<name>A0A0G0GWI0_9BACT</name>
<keyword evidence="1" id="KW-0812">Transmembrane</keyword>
<dbReference type="EMBL" id="LBTH01000027">
    <property type="protein sequence ID" value="KKQ35363.1"/>
    <property type="molecule type" value="Genomic_DNA"/>
</dbReference>
<keyword evidence="1" id="KW-0472">Membrane</keyword>
<reference evidence="2 3" key="1">
    <citation type="journal article" date="2015" name="Nature">
        <title>rRNA introns, odd ribosomes, and small enigmatic genomes across a large radiation of phyla.</title>
        <authorList>
            <person name="Brown C.T."/>
            <person name="Hug L.A."/>
            <person name="Thomas B.C."/>
            <person name="Sharon I."/>
            <person name="Castelle C.J."/>
            <person name="Singh A."/>
            <person name="Wilkins M.J."/>
            <person name="Williams K.H."/>
            <person name="Banfield J.F."/>
        </authorList>
    </citation>
    <scope>NUCLEOTIDE SEQUENCE [LARGE SCALE GENOMIC DNA]</scope>
</reference>
<proteinExistence type="predicted"/>
<feature type="transmembrane region" description="Helical" evidence="1">
    <location>
        <begin position="12"/>
        <end position="37"/>
    </location>
</feature>
<gene>
    <name evidence="2" type="ORF">US52_C0027G0007</name>
</gene>
<keyword evidence="1" id="KW-1133">Transmembrane helix</keyword>
<sequence>MHRKLQHKNLSAYSLLEMLVSLAIVTIILVMLSNILVVTVEISRKSFARSVVREEQNNILSKMEKDIRNARFIGTCQGSDERAECQVSLDKTYYWTACQREDSSLYICKKNAAKDEILEGMSENIIVNTFSFQEGLSDSEGRKSILVTLIVSHKDPDVEVENQVRQILISTRNYAVE</sequence>
<organism evidence="2 3">
    <name type="scientific">candidate division WS6 bacterium GW2011_GWA2_37_6</name>
    <dbReference type="NCBI Taxonomy" id="1619087"/>
    <lineage>
        <taxon>Bacteria</taxon>
        <taxon>Candidatus Dojkabacteria</taxon>
    </lineage>
</organism>
<evidence type="ECO:0000256" key="1">
    <source>
        <dbReference type="SAM" id="Phobius"/>
    </source>
</evidence>
<dbReference type="Proteomes" id="UP000034852">
    <property type="component" value="Unassembled WGS sequence"/>
</dbReference>
<comment type="caution">
    <text evidence="2">The sequence shown here is derived from an EMBL/GenBank/DDBJ whole genome shotgun (WGS) entry which is preliminary data.</text>
</comment>
<dbReference type="AlphaFoldDB" id="A0A0G0GWI0"/>
<evidence type="ECO:0000313" key="2">
    <source>
        <dbReference type="EMBL" id="KKQ35363.1"/>
    </source>
</evidence>
<accession>A0A0G0GWI0</accession>
<dbReference type="Pfam" id="PF07963">
    <property type="entry name" value="N_methyl"/>
    <property type="match status" value="1"/>
</dbReference>